<dbReference type="InterPro" id="IPR027417">
    <property type="entry name" value="P-loop_NTPase"/>
</dbReference>
<evidence type="ECO:0000313" key="3">
    <source>
        <dbReference type="Proteomes" id="UP000031366"/>
    </source>
</evidence>
<dbReference type="SUPFAM" id="SSF52540">
    <property type="entry name" value="P-loop containing nucleoside triphosphate hydrolases"/>
    <property type="match status" value="1"/>
</dbReference>
<dbReference type="OrthoDB" id="9808822at2"/>
<sequence length="210" mass="23955">MLKTNIEIVTGFISSGKTSFINALLCNTLMSSEKVIVIQCEKGNSAIKEEFLKNKNLRIRQIELDDLKEELLIKYIKGFKPYRIIIEHNSMENISSLIGKLNSRKLSKISSVTTIFNIIDGKNFLLYLYNMEGIIVPTLERANLVIVNNIGELGEEEKNKLLTTIEKINNHGFTLPVNKSEDIKKELENFSKLDRGITKKISLFLKNKGY</sequence>
<comment type="caution">
    <text evidence="2">The sequence shown here is derived from an EMBL/GenBank/DDBJ whole genome shotgun (WGS) entry which is preliminary data.</text>
</comment>
<dbReference type="AlphaFoldDB" id="A0A0C1U6P2"/>
<accession>A0A0C1U6P2</accession>
<protein>
    <submittedName>
        <fullName evidence="2">CobW/HypB/UreG, nucleotide-binding domain protein</fullName>
    </submittedName>
</protein>
<feature type="domain" description="CobW/HypB/UreG nucleotide-binding" evidence="1">
    <location>
        <begin position="7"/>
        <end position="171"/>
    </location>
</feature>
<proteinExistence type="predicted"/>
<dbReference type="EMBL" id="AYSO01000010">
    <property type="protein sequence ID" value="KIE48384.1"/>
    <property type="molecule type" value="Genomic_DNA"/>
</dbReference>
<dbReference type="Gene3D" id="3.40.50.300">
    <property type="entry name" value="P-loop containing nucleotide triphosphate hydrolases"/>
    <property type="match status" value="1"/>
</dbReference>
<dbReference type="Pfam" id="PF02492">
    <property type="entry name" value="cobW"/>
    <property type="match status" value="1"/>
</dbReference>
<keyword evidence="3" id="KW-1185">Reference proteome</keyword>
<evidence type="ECO:0000259" key="1">
    <source>
        <dbReference type="Pfam" id="PF02492"/>
    </source>
</evidence>
<name>A0A0C1U6P2_9CLOT</name>
<evidence type="ECO:0000313" key="2">
    <source>
        <dbReference type="EMBL" id="KIE48384.1"/>
    </source>
</evidence>
<organism evidence="2 3">
    <name type="scientific">Clostridium argentinense CDC 2741</name>
    <dbReference type="NCBI Taxonomy" id="1418104"/>
    <lineage>
        <taxon>Bacteria</taxon>
        <taxon>Bacillati</taxon>
        <taxon>Bacillota</taxon>
        <taxon>Clostridia</taxon>
        <taxon>Eubacteriales</taxon>
        <taxon>Clostridiaceae</taxon>
        <taxon>Clostridium</taxon>
    </lineage>
</organism>
<reference evidence="2 3" key="1">
    <citation type="journal article" date="2015" name="Infect. Genet. Evol.">
        <title>Genomic sequences of six botulinum neurotoxin-producing strains representing three clostridial species illustrate the mobility and diversity of botulinum neurotoxin genes.</title>
        <authorList>
            <person name="Smith T.J."/>
            <person name="Hill K.K."/>
            <person name="Xie G."/>
            <person name="Foley B.T."/>
            <person name="Williamson C.H."/>
            <person name="Foster J.T."/>
            <person name="Johnson S.L."/>
            <person name="Chertkov O."/>
            <person name="Teshima H."/>
            <person name="Gibbons H.S."/>
            <person name="Johnsky L.A."/>
            <person name="Karavis M.A."/>
            <person name="Smith L.A."/>
        </authorList>
    </citation>
    <scope>NUCLEOTIDE SEQUENCE [LARGE SCALE GENOMIC DNA]</scope>
    <source>
        <strain evidence="2 3">CDC 2741</strain>
    </source>
</reference>
<dbReference type="RefSeq" id="WP_052267846.1">
    <property type="nucleotide sequence ID" value="NZ_AYSO01000010.1"/>
</dbReference>
<gene>
    <name evidence="2" type="ORF">U732_4118</name>
</gene>
<dbReference type="InterPro" id="IPR003495">
    <property type="entry name" value="CobW/HypB/UreG_nucleotide-bd"/>
</dbReference>
<dbReference type="Proteomes" id="UP000031366">
    <property type="component" value="Unassembled WGS sequence"/>
</dbReference>